<dbReference type="HOGENOM" id="CLU_3255820_0_0_10"/>
<gene>
    <name evidence="1" type="ORF">HMPREF9944_01872</name>
</gene>
<accession>H1HNX8</accession>
<evidence type="ECO:0000313" key="2">
    <source>
        <dbReference type="Proteomes" id="UP000003167"/>
    </source>
</evidence>
<evidence type="ECO:0000313" key="1">
    <source>
        <dbReference type="EMBL" id="EHO68618.1"/>
    </source>
</evidence>
<dbReference type="Proteomes" id="UP000003167">
    <property type="component" value="Unassembled WGS sequence"/>
</dbReference>
<proteinExistence type="predicted"/>
<dbReference type="AlphaFoldDB" id="H1HNX8"/>
<protein>
    <submittedName>
        <fullName evidence="1">Uncharacterized protein</fullName>
    </submittedName>
</protein>
<dbReference type="EMBL" id="AGEK01000032">
    <property type="protein sequence ID" value="EHO68618.1"/>
    <property type="molecule type" value="Genomic_DNA"/>
</dbReference>
<dbReference type="PATRIC" id="fig|999422.3.peg.1966"/>
<name>H1HNX8_9BACT</name>
<keyword evidence="2" id="KW-1185">Reference proteome</keyword>
<comment type="caution">
    <text evidence="1">The sequence shown here is derived from an EMBL/GenBank/DDBJ whole genome shotgun (WGS) entry which is preliminary data.</text>
</comment>
<organism evidence="1 2">
    <name type="scientific">Segatella maculosa OT 289</name>
    <dbReference type="NCBI Taxonomy" id="999422"/>
    <lineage>
        <taxon>Bacteria</taxon>
        <taxon>Pseudomonadati</taxon>
        <taxon>Bacteroidota</taxon>
        <taxon>Bacteroidia</taxon>
        <taxon>Bacteroidales</taxon>
        <taxon>Prevotellaceae</taxon>
        <taxon>Segatella</taxon>
    </lineage>
</organism>
<sequence length="42" mass="4989">MRSNRSPHQPFTHQFGHEALPVHIENSRQLELFLEELFPNFG</sequence>
<reference evidence="1 2" key="1">
    <citation type="submission" date="2011-12" db="EMBL/GenBank/DDBJ databases">
        <title>The Genome Sequence of Prevotella maculosa OT 289.</title>
        <authorList>
            <consortium name="The Broad Institute Genome Sequencing Platform"/>
            <person name="Earl A."/>
            <person name="Ward D."/>
            <person name="Feldgarden M."/>
            <person name="Gevers D."/>
            <person name="Izard J."/>
            <person name="Blanton J.M."/>
            <person name="Mathney J."/>
            <person name="Tanner A.C."/>
            <person name="Dewhirst F.E."/>
            <person name="Young S.K."/>
            <person name="Zeng Q."/>
            <person name="Gargeya S."/>
            <person name="Fitzgerald M."/>
            <person name="Haas B."/>
            <person name="Abouelleil A."/>
            <person name="Alvarado L."/>
            <person name="Arachchi H.M."/>
            <person name="Berlin A."/>
            <person name="Chapman S.B."/>
            <person name="Gearin G."/>
            <person name="Goldberg J."/>
            <person name="Griggs A."/>
            <person name="Gujja S."/>
            <person name="Hansen M."/>
            <person name="Heiman D."/>
            <person name="Howarth C."/>
            <person name="Larimer J."/>
            <person name="Lui A."/>
            <person name="MacDonald P.J.P."/>
            <person name="McCowen C."/>
            <person name="Montmayeur A."/>
            <person name="Murphy C."/>
            <person name="Neiman D."/>
            <person name="Pearson M."/>
            <person name="Priest M."/>
            <person name="Roberts A."/>
            <person name="Saif S."/>
            <person name="Shea T."/>
            <person name="Sisk P."/>
            <person name="Stolte C."/>
            <person name="Sykes S."/>
            <person name="Wortman J."/>
            <person name="Nusbaum C."/>
            <person name="Birren B."/>
        </authorList>
    </citation>
    <scope>NUCLEOTIDE SEQUENCE [LARGE SCALE GENOMIC DNA]</scope>
    <source>
        <strain evidence="1 2">OT 289</strain>
    </source>
</reference>